<accession>A0A3B0UTZ5</accession>
<name>A0A3B0UTZ5_9ZZZZ</name>
<feature type="non-terminal residue" evidence="1">
    <location>
        <position position="88"/>
    </location>
</feature>
<sequence>MKYWKKYSKEKLIQRIDKALDANVNFQTSKYLGYPVSRLDQNVFNTSGAFLSDSPLLKSFIANPNNIGCHTTGKSEEAFKGSQELEKE</sequence>
<proteinExistence type="predicted"/>
<dbReference type="AlphaFoldDB" id="A0A3B0UTZ5"/>
<dbReference type="EMBL" id="UOER01000205">
    <property type="protein sequence ID" value="VAW23574.1"/>
    <property type="molecule type" value="Genomic_DNA"/>
</dbReference>
<protein>
    <submittedName>
        <fullName evidence="1">Uncharacterized protein</fullName>
    </submittedName>
</protein>
<evidence type="ECO:0000313" key="1">
    <source>
        <dbReference type="EMBL" id="VAW23574.1"/>
    </source>
</evidence>
<organism evidence="1">
    <name type="scientific">hydrothermal vent metagenome</name>
    <dbReference type="NCBI Taxonomy" id="652676"/>
    <lineage>
        <taxon>unclassified sequences</taxon>
        <taxon>metagenomes</taxon>
        <taxon>ecological metagenomes</taxon>
    </lineage>
</organism>
<reference evidence="1" key="1">
    <citation type="submission" date="2018-06" db="EMBL/GenBank/DDBJ databases">
        <authorList>
            <person name="Zhirakovskaya E."/>
        </authorList>
    </citation>
    <scope>NUCLEOTIDE SEQUENCE</scope>
</reference>
<gene>
    <name evidence="1" type="ORF">MNBD_BACTEROID04-647</name>
</gene>